<feature type="transmembrane region" description="Helical" evidence="9">
    <location>
        <begin position="1024"/>
        <end position="1043"/>
    </location>
</feature>
<feature type="compositionally biased region" description="Low complexity" evidence="10">
    <location>
        <begin position="84"/>
        <end position="93"/>
    </location>
</feature>
<keyword evidence="4" id="KW-1003">Cell membrane</keyword>
<feature type="transmembrane region" description="Helical" evidence="9">
    <location>
        <begin position="925"/>
        <end position="944"/>
    </location>
</feature>
<feature type="domain" description="Bicarbonate transporter-like transmembrane" evidence="11">
    <location>
        <begin position="583"/>
        <end position="1152"/>
    </location>
</feature>
<dbReference type="AlphaFoldDB" id="A0A914IBI8"/>
<evidence type="ECO:0000256" key="2">
    <source>
        <dbReference type="ARBA" id="ARBA00010993"/>
    </source>
</evidence>
<dbReference type="InterPro" id="IPR013769">
    <property type="entry name" value="Band3_cytoplasmic_dom"/>
</dbReference>
<dbReference type="GO" id="GO:0051453">
    <property type="term" value="P:regulation of intracellular pH"/>
    <property type="evidence" value="ECO:0007669"/>
    <property type="project" value="TreeGrafter"/>
</dbReference>
<feature type="compositionally biased region" description="Gly residues" evidence="10">
    <location>
        <begin position="544"/>
        <end position="560"/>
    </location>
</feature>
<feature type="region of interest" description="Disordered" evidence="10">
    <location>
        <begin position="306"/>
        <end position="346"/>
    </location>
</feature>
<keyword evidence="7 9" id="KW-0406">Ion transport</keyword>
<keyword evidence="3 9" id="KW-0813">Transport</keyword>
<feature type="region of interest" description="Disordered" evidence="10">
    <location>
        <begin position="58"/>
        <end position="98"/>
    </location>
</feature>
<feature type="transmembrane region" description="Helical" evidence="9">
    <location>
        <begin position="833"/>
        <end position="851"/>
    </location>
</feature>
<keyword evidence="6 9" id="KW-1133">Transmembrane helix</keyword>
<evidence type="ECO:0000256" key="9">
    <source>
        <dbReference type="RuleBase" id="RU362035"/>
    </source>
</evidence>
<evidence type="ECO:0000256" key="7">
    <source>
        <dbReference type="ARBA" id="ARBA00023065"/>
    </source>
</evidence>
<feature type="region of interest" description="Disordered" evidence="10">
    <location>
        <begin position="1152"/>
        <end position="1174"/>
    </location>
</feature>
<feature type="compositionally biased region" description="Polar residues" evidence="10">
    <location>
        <begin position="317"/>
        <end position="329"/>
    </location>
</feature>
<feature type="region of interest" description="Disordered" evidence="10">
    <location>
        <begin position="1"/>
        <end position="29"/>
    </location>
</feature>
<name>A0A914IBI8_GLORO</name>
<dbReference type="Pfam" id="PF07565">
    <property type="entry name" value="Band_3_cyto"/>
    <property type="match status" value="2"/>
</dbReference>
<dbReference type="PANTHER" id="PTHR11453:SF47">
    <property type="entry name" value="ANION EXCHANGE PROTEIN"/>
    <property type="match status" value="1"/>
</dbReference>
<proteinExistence type="inferred from homology"/>
<feature type="compositionally biased region" description="Basic and acidic residues" evidence="10">
    <location>
        <begin position="1152"/>
        <end position="1166"/>
    </location>
</feature>
<evidence type="ECO:0000259" key="12">
    <source>
        <dbReference type="Pfam" id="PF07565"/>
    </source>
</evidence>
<evidence type="ECO:0000256" key="3">
    <source>
        <dbReference type="ARBA" id="ARBA00022448"/>
    </source>
</evidence>
<feature type="transmembrane region" description="Helical" evidence="9">
    <location>
        <begin position="871"/>
        <end position="888"/>
    </location>
</feature>
<feature type="transmembrane region" description="Helical" evidence="9">
    <location>
        <begin position="1050"/>
        <end position="1075"/>
    </location>
</feature>
<feature type="transmembrane region" description="Helical" evidence="9">
    <location>
        <begin position="724"/>
        <end position="745"/>
    </location>
</feature>
<sequence>MDHSPTDQRHIRYENETEPNEISIPVTHMKKPDHHIKFRIGSDDLGVLQELLTSERSPVASNSALFAPRPNDRGPNSKPPPRMSSASSISTVDDSSEGLPMHRKFASEVSQAKQVLIELFDLKLKNGGRALLPHGSWEETARWIKYEEDVEGVDHQRWGLPHISFLSFHALLQLRKCIGKGVILLDVDVADFDELSGLIANAIATQWSEIGPQCKRIWATKQLTNILKLRQNHVRDRRISRISTTATSLAAHFWERGGAEKTQLMTPRRTISAMPLTTADIKGTAAEDGTSENGVFRFNGCSFTKSPPTITEDDESNTANNSIHRGQQLSPPPTKRKFSTPNCRETAPENGCQKTFFLKEAATVGGDDHAAPQEDIELVQVLVGELNWMHKPRFVMVRLAEGRTMPEIVETCHPVRIVFVILGPALSDGSYHELGRSLATLVSNPHFKAIAFGARDRSQLIEGLDSFLDGSLVIPPGEIVSKRLISGDILLKLHRRWQRERRMRNQQKVAAAEVERQQHEVEDIERDSRHQHLHSANDAEKCSCGGGGEPAMPSNGGGGNDQPNWGEKMKIAQRTKRKRHFPLFKGLQTDIASRLPFYWSDIRDAANFHVVFMFFACFVPAISFGGLMGKYTNEHIGTIETLFAQCICGIIWGLFAAQPLMIMSATGPVLIFEGSLYTFCETLQLDFLTIRFYAGLFIMLIAICIAALDGSRLLVFVTRFTEDIFAFLISAIFIAESLHFIWHTFKENPVEDYSYYEKIHVNCRRHVNNQSVGLQPNFAPLLTLPFDVEGIGNSSRNRTADSDSGRRLVNALAEIKDPMGTHRFPCGEAEPNTALLTAIIVFATFILALLLKKLRESFYLGRHLRRAIGDFGVLISITVVTLIVHWCIPDPYLQRLDMPDHINFTNPTRRSHGLLVAPKLPFSDWRGILVSLIAALLVFILLFVETEITELLLSRKERGCRKGTGMHWDLVLMGICAFLCSVFGLPWMCAAAVQSLAHCSSLTVMKKTAPGARPEVDCVIEQRITTIGVALLIGLIAFGGSYLRLPLASLFGVFLYLGVMNLCGVQLIQRVVLFFIPEKYFPVTPYTEQMSIWRMHLYTWIQLVCVFIVYTVKYFKKTALAFPFVLMLFIFFRQIILPKIFTTKELEAIDGEGHSENEDWSSKEFYDSPPPLPV</sequence>
<keyword evidence="8 9" id="KW-0472">Membrane</keyword>
<dbReference type="InterPro" id="IPR011531">
    <property type="entry name" value="HCO3_transpt-like_TM_dom"/>
</dbReference>
<dbReference type="Pfam" id="PF00955">
    <property type="entry name" value="HCO3_cotransp"/>
    <property type="match status" value="1"/>
</dbReference>
<comment type="subcellular location">
    <subcellularLocation>
        <location evidence="1">Cell membrane</location>
        <topology evidence="1">Multi-pass membrane protein</topology>
    </subcellularLocation>
    <subcellularLocation>
        <location evidence="9">Membrane</location>
        <topology evidence="9">Multi-pass membrane protein</topology>
    </subcellularLocation>
</comment>
<evidence type="ECO:0000256" key="8">
    <source>
        <dbReference type="ARBA" id="ARBA00023136"/>
    </source>
</evidence>
<evidence type="ECO:0000259" key="11">
    <source>
        <dbReference type="Pfam" id="PF00955"/>
    </source>
</evidence>
<feature type="compositionally biased region" description="Basic and acidic residues" evidence="10">
    <location>
        <begin position="513"/>
        <end position="541"/>
    </location>
</feature>
<feature type="domain" description="Band 3 cytoplasmic" evidence="12">
    <location>
        <begin position="374"/>
        <end position="479"/>
    </location>
</feature>
<protein>
    <recommendedName>
        <fullName evidence="9">Anion exchange protein</fullName>
    </recommendedName>
</protein>
<feature type="compositionally biased region" description="Basic and acidic residues" evidence="10">
    <location>
        <begin position="1"/>
        <end position="15"/>
    </location>
</feature>
<evidence type="ECO:0000256" key="1">
    <source>
        <dbReference type="ARBA" id="ARBA00004651"/>
    </source>
</evidence>
<feature type="transmembrane region" description="Helical" evidence="9">
    <location>
        <begin position="641"/>
        <end position="672"/>
    </location>
</feature>
<feature type="domain" description="Band 3 cytoplasmic" evidence="12">
    <location>
        <begin position="135"/>
        <end position="255"/>
    </location>
</feature>
<dbReference type="GO" id="GO:0005452">
    <property type="term" value="F:solute:inorganic anion antiporter activity"/>
    <property type="evidence" value="ECO:0007669"/>
    <property type="project" value="InterPro"/>
</dbReference>
<keyword evidence="13" id="KW-1185">Reference proteome</keyword>
<feature type="transmembrane region" description="Helical" evidence="9">
    <location>
        <begin position="1095"/>
        <end position="1112"/>
    </location>
</feature>
<dbReference type="WBParaSite" id="Gr19_v10_g8688.t1">
    <property type="protein sequence ID" value="Gr19_v10_g8688.t1"/>
    <property type="gene ID" value="Gr19_v10_g8688"/>
</dbReference>
<feature type="transmembrane region" description="Helical" evidence="9">
    <location>
        <begin position="1119"/>
        <end position="1136"/>
    </location>
</feature>
<feature type="transmembrane region" description="Helical" evidence="9">
    <location>
        <begin position="965"/>
        <end position="988"/>
    </location>
</feature>
<evidence type="ECO:0000313" key="13">
    <source>
        <dbReference type="Proteomes" id="UP000887572"/>
    </source>
</evidence>
<accession>A0A914IBI8</accession>
<dbReference type="Gene3D" id="3.40.930.10">
    <property type="entry name" value="Mannitol-specific EII, Chain A"/>
    <property type="match status" value="1"/>
</dbReference>
<dbReference type="Gene3D" id="1.10.287.570">
    <property type="entry name" value="Helical hairpin bin"/>
    <property type="match status" value="1"/>
</dbReference>
<dbReference type="InterPro" id="IPR003020">
    <property type="entry name" value="HCO3_transpt_euk"/>
</dbReference>
<keyword evidence="5 9" id="KW-0812">Transmembrane</keyword>
<comment type="similarity">
    <text evidence="2 9">Belongs to the anion exchanger (TC 2.A.31) family.</text>
</comment>
<evidence type="ECO:0000256" key="6">
    <source>
        <dbReference type="ARBA" id="ARBA00022989"/>
    </source>
</evidence>
<dbReference type="SUPFAM" id="SSF55804">
    <property type="entry name" value="Phoshotransferase/anion transport protein"/>
    <property type="match status" value="1"/>
</dbReference>
<organism evidence="13 14">
    <name type="scientific">Globodera rostochiensis</name>
    <name type="common">Golden nematode worm</name>
    <name type="synonym">Heterodera rostochiensis</name>
    <dbReference type="NCBI Taxonomy" id="31243"/>
    <lineage>
        <taxon>Eukaryota</taxon>
        <taxon>Metazoa</taxon>
        <taxon>Ecdysozoa</taxon>
        <taxon>Nematoda</taxon>
        <taxon>Chromadorea</taxon>
        <taxon>Rhabditida</taxon>
        <taxon>Tylenchina</taxon>
        <taxon>Tylenchomorpha</taxon>
        <taxon>Tylenchoidea</taxon>
        <taxon>Heteroderidae</taxon>
        <taxon>Heteroderinae</taxon>
        <taxon>Globodera</taxon>
    </lineage>
</organism>
<feature type="region of interest" description="Disordered" evidence="10">
    <location>
        <begin position="509"/>
        <end position="566"/>
    </location>
</feature>
<dbReference type="NCBIfam" id="TIGR00834">
    <property type="entry name" value="ae"/>
    <property type="match status" value="1"/>
</dbReference>
<dbReference type="Proteomes" id="UP000887572">
    <property type="component" value="Unplaced"/>
</dbReference>
<dbReference type="PRINTS" id="PR01231">
    <property type="entry name" value="HCO3TRNSPORT"/>
</dbReference>
<evidence type="ECO:0000256" key="5">
    <source>
        <dbReference type="ARBA" id="ARBA00022692"/>
    </source>
</evidence>
<feature type="transmembrane region" description="Helical" evidence="9">
    <location>
        <begin position="608"/>
        <end position="629"/>
    </location>
</feature>
<evidence type="ECO:0000256" key="10">
    <source>
        <dbReference type="SAM" id="MobiDB-lite"/>
    </source>
</evidence>
<dbReference type="GO" id="GO:0005886">
    <property type="term" value="C:plasma membrane"/>
    <property type="evidence" value="ECO:0007669"/>
    <property type="project" value="UniProtKB-SubCell"/>
</dbReference>
<feature type="transmembrane region" description="Helical" evidence="9">
    <location>
        <begin position="692"/>
        <end position="717"/>
    </location>
</feature>
<dbReference type="GO" id="GO:0008509">
    <property type="term" value="F:monoatomic anion transmembrane transporter activity"/>
    <property type="evidence" value="ECO:0007669"/>
    <property type="project" value="InterPro"/>
</dbReference>
<dbReference type="PANTHER" id="PTHR11453">
    <property type="entry name" value="ANION EXCHANGE PROTEIN"/>
    <property type="match status" value="1"/>
</dbReference>
<dbReference type="InterPro" id="IPR016152">
    <property type="entry name" value="PTrfase/Anion_transptr"/>
</dbReference>
<reference evidence="14" key="1">
    <citation type="submission" date="2022-11" db="UniProtKB">
        <authorList>
            <consortium name="WormBaseParasite"/>
        </authorList>
    </citation>
    <scope>IDENTIFICATION</scope>
</reference>
<evidence type="ECO:0000256" key="4">
    <source>
        <dbReference type="ARBA" id="ARBA00022475"/>
    </source>
</evidence>
<dbReference type="GO" id="GO:0015701">
    <property type="term" value="P:bicarbonate transport"/>
    <property type="evidence" value="ECO:0007669"/>
    <property type="project" value="TreeGrafter"/>
</dbReference>
<evidence type="ECO:0000313" key="14">
    <source>
        <dbReference type="WBParaSite" id="Gr19_v10_g8688.t1"/>
    </source>
</evidence>